<sequence>MMRLRRFTFILLFFAAAGCTKRAQLQNVPRDAQQAIDRATASLEAKLYKEAEEQFTFVIFNFPGSRQASDAQYYLAETYFRSKDYIQAQSEFDFYLRNFPNARFQEEATYKLAVSYLRSAPSHVRDQVRALKARETIDQFLESYPDSPFRPEAEQLLGDIAERLALREFDAARIYYTSGEYKSALIYYHYVNGTYPADRWPGIERYRFAVSLLETADTAKAREVLMEIATGSSEETVKKLARGALARTD</sequence>
<dbReference type="EMBL" id="VGIR01000007">
    <property type="protein sequence ID" value="MBM3330652.1"/>
    <property type="molecule type" value="Genomic_DNA"/>
</dbReference>
<protein>
    <submittedName>
        <fullName evidence="5">Outer membrane protein assembly factor BamD</fullName>
    </submittedName>
</protein>
<name>A0A937XCU3_UNCW3</name>
<gene>
    <name evidence="5" type="primary">bamD</name>
    <name evidence="5" type="ORF">FJY68_02220</name>
</gene>
<dbReference type="Pfam" id="PF13525">
    <property type="entry name" value="YfiO"/>
    <property type="match status" value="1"/>
</dbReference>
<dbReference type="PROSITE" id="PS51257">
    <property type="entry name" value="PROKAR_LIPOPROTEIN"/>
    <property type="match status" value="1"/>
</dbReference>
<dbReference type="AlphaFoldDB" id="A0A937XCU3"/>
<evidence type="ECO:0000313" key="5">
    <source>
        <dbReference type="EMBL" id="MBM3330652.1"/>
    </source>
</evidence>
<evidence type="ECO:0000256" key="3">
    <source>
        <dbReference type="ARBA" id="ARBA00023237"/>
    </source>
</evidence>
<dbReference type="SUPFAM" id="SSF48452">
    <property type="entry name" value="TPR-like"/>
    <property type="match status" value="1"/>
</dbReference>
<proteinExistence type="predicted"/>
<evidence type="ECO:0000256" key="1">
    <source>
        <dbReference type="ARBA" id="ARBA00022729"/>
    </source>
</evidence>
<organism evidence="5 6">
    <name type="scientific">candidate division WOR-3 bacterium</name>
    <dbReference type="NCBI Taxonomy" id="2052148"/>
    <lineage>
        <taxon>Bacteria</taxon>
        <taxon>Bacteria division WOR-3</taxon>
    </lineage>
</organism>
<keyword evidence="1" id="KW-0732">Signal</keyword>
<evidence type="ECO:0000259" key="4">
    <source>
        <dbReference type="Pfam" id="PF13525"/>
    </source>
</evidence>
<evidence type="ECO:0000256" key="2">
    <source>
        <dbReference type="ARBA" id="ARBA00023136"/>
    </source>
</evidence>
<dbReference type="InterPro" id="IPR039565">
    <property type="entry name" value="BamD-like"/>
</dbReference>
<comment type="caution">
    <text evidence="5">The sequence shown here is derived from an EMBL/GenBank/DDBJ whole genome shotgun (WGS) entry which is preliminary data.</text>
</comment>
<accession>A0A937XCU3</accession>
<dbReference type="InterPro" id="IPR017689">
    <property type="entry name" value="BamD"/>
</dbReference>
<dbReference type="Proteomes" id="UP000779900">
    <property type="component" value="Unassembled WGS sequence"/>
</dbReference>
<evidence type="ECO:0000313" key="6">
    <source>
        <dbReference type="Proteomes" id="UP000779900"/>
    </source>
</evidence>
<dbReference type="InterPro" id="IPR011990">
    <property type="entry name" value="TPR-like_helical_dom_sf"/>
</dbReference>
<keyword evidence="2" id="KW-0472">Membrane</keyword>
<reference evidence="5" key="1">
    <citation type="submission" date="2019-03" db="EMBL/GenBank/DDBJ databases">
        <title>Lake Tanganyika Metagenome-Assembled Genomes (MAGs).</title>
        <authorList>
            <person name="Tran P."/>
        </authorList>
    </citation>
    <scope>NUCLEOTIDE SEQUENCE</scope>
    <source>
        <strain evidence="5">K_DeepCast_150m_m2_040</strain>
    </source>
</reference>
<dbReference type="NCBIfam" id="TIGR03302">
    <property type="entry name" value="OM_YfiO"/>
    <property type="match status" value="1"/>
</dbReference>
<feature type="domain" description="Outer membrane lipoprotein BamD-like" evidence="4">
    <location>
        <begin position="32"/>
        <end position="197"/>
    </location>
</feature>
<keyword evidence="3" id="KW-0998">Cell outer membrane</keyword>
<dbReference type="Gene3D" id="1.25.40.10">
    <property type="entry name" value="Tetratricopeptide repeat domain"/>
    <property type="match status" value="1"/>
</dbReference>